<feature type="non-terminal residue" evidence="4">
    <location>
        <position position="889"/>
    </location>
</feature>
<accession>V8NLG5</accession>
<feature type="region of interest" description="Disordered" evidence="2">
    <location>
        <begin position="444"/>
        <end position="547"/>
    </location>
</feature>
<evidence type="ECO:0000256" key="1">
    <source>
        <dbReference type="ARBA" id="ARBA00004123"/>
    </source>
</evidence>
<dbReference type="AlphaFoldDB" id="V8NLG5"/>
<dbReference type="InterPro" id="IPR016197">
    <property type="entry name" value="Chromo-like_dom_sf"/>
</dbReference>
<dbReference type="InterPro" id="IPR000953">
    <property type="entry name" value="Chromo/chromo_shadow_dom"/>
</dbReference>
<evidence type="ECO:0000259" key="3">
    <source>
        <dbReference type="PROSITE" id="PS50013"/>
    </source>
</evidence>
<dbReference type="Gene3D" id="2.40.50.40">
    <property type="match status" value="1"/>
</dbReference>
<comment type="caution">
    <text evidence="4">The sequence shown here is derived from an EMBL/GenBank/DDBJ whole genome shotgun (WGS) entry which is preliminary data.</text>
</comment>
<evidence type="ECO:0000313" key="4">
    <source>
        <dbReference type="EMBL" id="ETE63119.1"/>
    </source>
</evidence>
<evidence type="ECO:0000313" key="5">
    <source>
        <dbReference type="Proteomes" id="UP000018936"/>
    </source>
</evidence>
<dbReference type="SUPFAM" id="SSF54160">
    <property type="entry name" value="Chromo domain-like"/>
    <property type="match status" value="1"/>
</dbReference>
<dbReference type="Proteomes" id="UP000018936">
    <property type="component" value="Unassembled WGS sequence"/>
</dbReference>
<feature type="domain" description="Chromo" evidence="3">
    <location>
        <begin position="132"/>
        <end position="185"/>
    </location>
</feature>
<proteinExistence type="predicted"/>
<feature type="region of interest" description="Disordered" evidence="2">
    <location>
        <begin position="694"/>
        <end position="720"/>
    </location>
</feature>
<dbReference type="GO" id="GO:0005634">
    <property type="term" value="C:nucleus"/>
    <property type="evidence" value="ECO:0007669"/>
    <property type="project" value="UniProtKB-SubCell"/>
</dbReference>
<feature type="region of interest" description="Disordered" evidence="2">
    <location>
        <begin position="1"/>
        <end position="97"/>
    </location>
</feature>
<feature type="non-terminal residue" evidence="4">
    <location>
        <position position="1"/>
    </location>
</feature>
<feature type="region of interest" description="Disordered" evidence="2">
    <location>
        <begin position="834"/>
        <end position="889"/>
    </location>
</feature>
<feature type="compositionally biased region" description="Polar residues" evidence="2">
    <location>
        <begin position="503"/>
        <end position="514"/>
    </location>
</feature>
<gene>
    <name evidence="4" type="ORF">L345_11120</name>
</gene>
<name>V8NLG5_OPHHA</name>
<reference evidence="4 5" key="1">
    <citation type="journal article" date="2013" name="Proc. Natl. Acad. Sci. U.S.A.">
        <title>The king cobra genome reveals dynamic gene evolution and adaptation in the snake venom system.</title>
        <authorList>
            <person name="Vonk F.J."/>
            <person name="Casewell N.R."/>
            <person name="Henkel C.V."/>
            <person name="Heimberg A.M."/>
            <person name="Jansen H.J."/>
            <person name="McCleary R.J."/>
            <person name="Kerkkamp H.M."/>
            <person name="Vos R.A."/>
            <person name="Guerreiro I."/>
            <person name="Calvete J.J."/>
            <person name="Wuster W."/>
            <person name="Woods A.E."/>
            <person name="Logan J.M."/>
            <person name="Harrison R.A."/>
            <person name="Castoe T.A."/>
            <person name="de Koning A.P."/>
            <person name="Pollock D.D."/>
            <person name="Yandell M."/>
            <person name="Calderon D."/>
            <person name="Renjifo C."/>
            <person name="Currier R.B."/>
            <person name="Salgado D."/>
            <person name="Pla D."/>
            <person name="Sanz L."/>
            <person name="Hyder A.S."/>
            <person name="Ribeiro J.M."/>
            <person name="Arntzen J.W."/>
            <person name="van den Thillart G.E."/>
            <person name="Boetzer M."/>
            <person name="Pirovano W."/>
            <person name="Dirks R.P."/>
            <person name="Spaink H.P."/>
            <person name="Duboule D."/>
            <person name="McGlinn E."/>
            <person name="Kini R.M."/>
            <person name="Richardson M.K."/>
        </authorList>
    </citation>
    <scope>NUCLEOTIDE SEQUENCE</scope>
    <source>
        <tissue evidence="4">Blood</tissue>
    </source>
</reference>
<protein>
    <recommendedName>
        <fullName evidence="3">Chromo domain-containing protein</fullName>
    </recommendedName>
</protein>
<feature type="compositionally biased region" description="Polar residues" evidence="2">
    <location>
        <begin position="28"/>
        <end position="47"/>
    </location>
</feature>
<feature type="compositionally biased region" description="Polar residues" evidence="2">
    <location>
        <begin position="849"/>
        <end position="878"/>
    </location>
</feature>
<keyword evidence="5" id="KW-1185">Reference proteome</keyword>
<comment type="subcellular location">
    <subcellularLocation>
        <location evidence="1">Nucleus</location>
    </subcellularLocation>
</comment>
<feature type="compositionally biased region" description="Basic and acidic residues" evidence="2">
    <location>
        <begin position="1"/>
        <end position="17"/>
    </location>
</feature>
<dbReference type="PROSITE" id="PS50013">
    <property type="entry name" value="CHROMO_2"/>
    <property type="match status" value="1"/>
</dbReference>
<dbReference type="EMBL" id="AZIM01002904">
    <property type="protein sequence ID" value="ETE63119.1"/>
    <property type="molecule type" value="Genomic_DNA"/>
</dbReference>
<organism evidence="4 5">
    <name type="scientific">Ophiophagus hannah</name>
    <name type="common">King cobra</name>
    <name type="synonym">Naja hannah</name>
    <dbReference type="NCBI Taxonomy" id="8665"/>
    <lineage>
        <taxon>Eukaryota</taxon>
        <taxon>Metazoa</taxon>
        <taxon>Chordata</taxon>
        <taxon>Craniata</taxon>
        <taxon>Vertebrata</taxon>
        <taxon>Euteleostomi</taxon>
        <taxon>Lepidosauria</taxon>
        <taxon>Squamata</taxon>
        <taxon>Bifurcata</taxon>
        <taxon>Unidentata</taxon>
        <taxon>Episquamata</taxon>
        <taxon>Toxicofera</taxon>
        <taxon>Serpentes</taxon>
        <taxon>Colubroidea</taxon>
        <taxon>Elapidae</taxon>
        <taxon>Elapinae</taxon>
        <taxon>Ophiophagus</taxon>
    </lineage>
</organism>
<evidence type="ECO:0000256" key="2">
    <source>
        <dbReference type="SAM" id="MobiDB-lite"/>
    </source>
</evidence>
<sequence length="889" mass="97581">MDLELHQHKGGVADKKPKTPTKRKSSREGPQQLNASNVASKATNKGVDQTKEAAMKSFGEGEICPPSLLGPPSLHQRGGNSGPGDPAADTLGQRCRSKTGAQGEIEVISLLTVLKLGIRTRPLTNSICFEQVNRTRLFLTESMRLEMGRLQYLVQRKGYPLSEATWVESWDVKADRLVKQFYDDNLCAFFSLQEVFFNEGRPPVNPEADLIKTILTLQGIEIAGVSLGNQGHSHTWSERGGVNQLVKWDKTVKLKLHTTTHSLSMEQLGEMFGGLEIKGSKATMAGTVAVTIPSPPLLQPVEPASIRMIGSPLQGAVAVDFADPGAQVGLKAPPPSLLMAAVILQPGYITMRDERPSPPSLFDDAARVHTVASNLEVSTARWLMSLHENWDPMVAQHAESHICTLKQGKWPMAEYIQDFRSLTSQPPDFPKCMLVSYFRGELYGEKPDDDQRAQHTGKPAPQSAKETARPQGWGERGVCPRPEEASLIKLRGPVPTEERRVINQPNVSHHNQQPLLCPPANPPKREPQRSQRRRRVQELQPTPGRIQSSMRATALQNGTHRGQQLAHFWPAECFWGLGRAKMRHPEAKNYFFSYFLSLNLGASNGPVCLKVRKIQYISKPASGPGFYKGVTMQGQQDILGSASALPTIPVPMKQWWDSNFFTTGSVGVAYLVGMAWWSCDWVGVFGGHVTGHSLSHPASEPYRSSSERRDNEESSSPGTSIHPPFWSTWAMAVAGAVAVVGLWEAARRESPPSHLEHIRKMFLPRGVSSCTAPPPRRAARWGGRKAPAHPFWLAALLPLLFQVLPPPSTGKPESLPSLRGKGCRCSQGLGLEGEQVGELHPNSGWDETLLSNPPLRTSQRKPTTTTSARAQLLPSQHASYPGAGQTFLP</sequence>
<feature type="compositionally biased region" description="Basic and acidic residues" evidence="2">
    <location>
        <begin position="444"/>
        <end position="453"/>
    </location>
</feature>